<dbReference type="InterPro" id="IPR027417">
    <property type="entry name" value="P-loop_NTPase"/>
</dbReference>
<dbReference type="InterPro" id="IPR025420">
    <property type="entry name" value="DUF4143"/>
</dbReference>
<gene>
    <name evidence="3" type="ORF">B9Q01_08365</name>
</gene>
<comment type="caution">
    <text evidence="3">The sequence shown here is derived from an EMBL/GenBank/DDBJ whole genome shotgun (WGS) entry which is preliminary data.</text>
</comment>
<dbReference type="Pfam" id="PF13173">
    <property type="entry name" value="AAA_14"/>
    <property type="match status" value="1"/>
</dbReference>
<evidence type="ECO:0000313" key="4">
    <source>
        <dbReference type="Proteomes" id="UP000240880"/>
    </source>
</evidence>
<feature type="domain" description="AAA" evidence="1">
    <location>
        <begin position="20"/>
        <end position="151"/>
    </location>
</feature>
<dbReference type="PANTHER" id="PTHR33295">
    <property type="entry name" value="ATPASE"/>
    <property type="match status" value="1"/>
</dbReference>
<organism evidence="3 4">
    <name type="scientific">Candidatus Marsarchaeota G1 archaeon OSP_D</name>
    <dbReference type="NCBI Taxonomy" id="1978155"/>
    <lineage>
        <taxon>Archaea</taxon>
        <taxon>Candidatus Marsarchaeota</taxon>
        <taxon>Candidatus Marsarchaeota group 1</taxon>
    </lineage>
</organism>
<dbReference type="AlphaFoldDB" id="A0A2R6A7K4"/>
<evidence type="ECO:0000259" key="2">
    <source>
        <dbReference type="Pfam" id="PF13635"/>
    </source>
</evidence>
<dbReference type="SUPFAM" id="SSF52540">
    <property type="entry name" value="P-loop containing nucleoside triphosphate hydrolases"/>
    <property type="match status" value="1"/>
</dbReference>
<reference evidence="3 4" key="1">
    <citation type="submission" date="2017-04" db="EMBL/GenBank/DDBJ databases">
        <title>Novel microbial lineages endemic to geothermal iron-oxide mats fill important gaps in the evolutionary history of Archaea.</title>
        <authorList>
            <person name="Jay Z.J."/>
            <person name="Beam J.P."/>
            <person name="Dlakic M."/>
            <person name="Rusch D.B."/>
            <person name="Kozubal M.A."/>
            <person name="Inskeep W.P."/>
        </authorList>
    </citation>
    <scope>NUCLEOTIDE SEQUENCE [LARGE SCALE GENOMIC DNA]</scope>
    <source>
        <strain evidence="3">OSP_D</strain>
    </source>
</reference>
<name>A0A2R6A7K4_9ARCH</name>
<dbReference type="Proteomes" id="UP000240880">
    <property type="component" value="Unassembled WGS sequence"/>
</dbReference>
<accession>A0A2R6A7K4</accession>
<feature type="domain" description="DUF4143" evidence="2">
    <location>
        <begin position="222"/>
        <end position="350"/>
    </location>
</feature>
<proteinExistence type="predicted"/>
<sequence length="416" mass="49277">MSGLPTVRKREFELPLEPTSVISVLGPRRAGKTYLLYHTISRLLVKGVPKQNILYVDFEHPRLTEVKVEDLDNMLEAFYEISRPDPNFPIYLFLDEIQKVRDYGRWFRKRLNAKFYISGSTSKLSSKGVAEELRGRSVDYTVYPLSFREYLSFKDVIIDRPELILYNRERRGLVLSMLREYLRFGGYPAVVLEREESQKIRLLRAYFNSVVVRDFAWLQPVLAEPFVKFVVQNYAGYFSVNRVYNYLRSLGYRIGKEKVLELLNTGVECFFIHPLELFVKSERRRQMNLKKLYIVDTGYPVALGYEFSIGRSMENTVMLELKRREREVYYWKEYGRSQGQEVDFVVSKNHVAEELIQVTYAEDTVRERELRALKKAKEETDAKNLTLITWDYYSQQGEIRIIPLWYWLLEGSYTQS</sequence>
<protein>
    <submittedName>
        <fullName evidence="3">AAA family ATPase</fullName>
    </submittedName>
</protein>
<dbReference type="InterPro" id="IPR041682">
    <property type="entry name" value="AAA_14"/>
</dbReference>
<evidence type="ECO:0000259" key="1">
    <source>
        <dbReference type="Pfam" id="PF13173"/>
    </source>
</evidence>
<dbReference type="PANTHER" id="PTHR33295:SF8">
    <property type="entry name" value="AAA+ ATPASE DOMAIN-CONTAINING PROTEIN"/>
    <property type="match status" value="1"/>
</dbReference>
<dbReference type="EMBL" id="NEXC01000082">
    <property type="protein sequence ID" value="PSN82327.1"/>
    <property type="molecule type" value="Genomic_DNA"/>
</dbReference>
<evidence type="ECO:0000313" key="3">
    <source>
        <dbReference type="EMBL" id="PSN82327.1"/>
    </source>
</evidence>
<dbReference type="Pfam" id="PF13635">
    <property type="entry name" value="DUF4143"/>
    <property type="match status" value="1"/>
</dbReference>